<dbReference type="KEGG" id="mbai:MB901379_01821"/>
<dbReference type="SUPFAM" id="SSF50494">
    <property type="entry name" value="Trypsin-like serine proteases"/>
    <property type="match status" value="1"/>
</dbReference>
<dbReference type="Pfam" id="PF13365">
    <property type="entry name" value="Trypsin_2"/>
    <property type="match status" value="1"/>
</dbReference>
<evidence type="ECO:0000313" key="2">
    <source>
        <dbReference type="Proteomes" id="UP000269998"/>
    </source>
</evidence>
<name>A0A447GCU1_9MYCO</name>
<reference evidence="2" key="1">
    <citation type="submission" date="2018-02" db="EMBL/GenBank/DDBJ databases">
        <authorList>
            <person name="Seth-Smith MB H."/>
            <person name="Seth-Smith H."/>
        </authorList>
    </citation>
    <scope>NUCLEOTIDE SEQUENCE [LARGE SCALE GENOMIC DNA]</scope>
</reference>
<dbReference type="Gene3D" id="2.40.10.10">
    <property type="entry name" value="Trypsin-like serine proteases"/>
    <property type="match status" value="1"/>
</dbReference>
<evidence type="ECO:0000313" key="1">
    <source>
        <dbReference type="EMBL" id="VDM88264.1"/>
    </source>
</evidence>
<accession>A0A447GCU1</accession>
<sequence length="130" mass="12909">MVHSAGGDLVVTAAHCLPGGDTQAFFVPGLSGDDTPSGRWQVDQVYFDARWIASMDPWADYAIARVSGDGPVAAQVGPAWSLGVAPAAGTRVTVAGYPAGVGGRPIACAGHTGVAAGGFPSLACDGLVEG</sequence>
<dbReference type="Proteomes" id="UP000269998">
    <property type="component" value="Chromosome"/>
</dbReference>
<dbReference type="InterPro" id="IPR043504">
    <property type="entry name" value="Peptidase_S1_PA_chymotrypsin"/>
</dbReference>
<gene>
    <name evidence="1" type="ORF">MB901379_01821</name>
</gene>
<proteinExistence type="predicted"/>
<organism evidence="1 2">
    <name type="scientific">Mycobacterium basiliense</name>
    <dbReference type="NCBI Taxonomy" id="2094119"/>
    <lineage>
        <taxon>Bacteria</taxon>
        <taxon>Bacillati</taxon>
        <taxon>Actinomycetota</taxon>
        <taxon>Actinomycetes</taxon>
        <taxon>Mycobacteriales</taxon>
        <taxon>Mycobacteriaceae</taxon>
        <taxon>Mycobacterium</taxon>
    </lineage>
</organism>
<dbReference type="EMBL" id="LR130759">
    <property type="protein sequence ID" value="VDM88264.1"/>
    <property type="molecule type" value="Genomic_DNA"/>
</dbReference>
<keyword evidence="2" id="KW-1185">Reference proteome</keyword>
<dbReference type="AlphaFoldDB" id="A0A447GCU1"/>
<protein>
    <submittedName>
        <fullName evidence="1">V8-like Glu-specific endopeptidase</fullName>
    </submittedName>
</protein>
<dbReference type="InterPro" id="IPR009003">
    <property type="entry name" value="Peptidase_S1_PA"/>
</dbReference>